<keyword evidence="3" id="KW-1185">Reference proteome</keyword>
<reference evidence="2 3" key="1">
    <citation type="journal article" date="2005" name="PLoS Biol.">
        <title>The genomes of Oryza sativa: a history of duplications.</title>
        <authorList>
            <person name="Yu J."/>
            <person name="Wang J."/>
            <person name="Lin W."/>
            <person name="Li S."/>
            <person name="Li H."/>
            <person name="Zhou J."/>
            <person name="Ni P."/>
            <person name="Dong W."/>
            <person name="Hu S."/>
            <person name="Zeng C."/>
            <person name="Zhang J."/>
            <person name="Zhang Y."/>
            <person name="Li R."/>
            <person name="Xu Z."/>
            <person name="Li S."/>
            <person name="Li X."/>
            <person name="Zheng H."/>
            <person name="Cong L."/>
            <person name="Lin L."/>
            <person name="Yin J."/>
            <person name="Geng J."/>
            <person name="Li G."/>
            <person name="Shi J."/>
            <person name="Liu J."/>
            <person name="Lv H."/>
            <person name="Li J."/>
            <person name="Wang J."/>
            <person name="Deng Y."/>
            <person name="Ran L."/>
            <person name="Shi X."/>
            <person name="Wang X."/>
            <person name="Wu Q."/>
            <person name="Li C."/>
            <person name="Ren X."/>
            <person name="Wang J."/>
            <person name="Wang X."/>
            <person name="Li D."/>
            <person name="Liu D."/>
            <person name="Zhang X."/>
            <person name="Ji Z."/>
            <person name="Zhao W."/>
            <person name="Sun Y."/>
            <person name="Zhang Z."/>
            <person name="Bao J."/>
            <person name="Han Y."/>
            <person name="Dong L."/>
            <person name="Ji J."/>
            <person name="Chen P."/>
            <person name="Wu S."/>
            <person name="Liu J."/>
            <person name="Xiao Y."/>
            <person name="Bu D."/>
            <person name="Tan J."/>
            <person name="Yang L."/>
            <person name="Ye C."/>
            <person name="Zhang J."/>
            <person name="Xu J."/>
            <person name="Zhou Y."/>
            <person name="Yu Y."/>
            <person name="Zhang B."/>
            <person name="Zhuang S."/>
            <person name="Wei H."/>
            <person name="Liu B."/>
            <person name="Lei M."/>
            <person name="Yu H."/>
            <person name="Li Y."/>
            <person name="Xu H."/>
            <person name="Wei S."/>
            <person name="He X."/>
            <person name="Fang L."/>
            <person name="Zhang Z."/>
            <person name="Zhang Y."/>
            <person name="Huang X."/>
            <person name="Su Z."/>
            <person name="Tong W."/>
            <person name="Li J."/>
            <person name="Tong Z."/>
            <person name="Li S."/>
            <person name="Ye J."/>
            <person name="Wang L."/>
            <person name="Fang L."/>
            <person name="Lei T."/>
            <person name="Chen C."/>
            <person name="Chen H."/>
            <person name="Xu Z."/>
            <person name="Li H."/>
            <person name="Huang H."/>
            <person name="Zhang F."/>
            <person name="Xu H."/>
            <person name="Li N."/>
            <person name="Zhao C."/>
            <person name="Li S."/>
            <person name="Dong L."/>
            <person name="Huang Y."/>
            <person name="Li L."/>
            <person name="Xi Y."/>
            <person name="Qi Q."/>
            <person name="Li W."/>
            <person name="Zhang B."/>
            <person name="Hu W."/>
            <person name="Zhang Y."/>
            <person name="Tian X."/>
            <person name="Jiao Y."/>
            <person name="Liang X."/>
            <person name="Jin J."/>
            <person name="Gao L."/>
            <person name="Zheng W."/>
            <person name="Hao B."/>
            <person name="Liu S."/>
            <person name="Wang W."/>
            <person name="Yuan L."/>
            <person name="Cao M."/>
            <person name="McDermott J."/>
            <person name="Samudrala R."/>
            <person name="Wang J."/>
            <person name="Wong G.K."/>
            <person name="Yang H."/>
        </authorList>
    </citation>
    <scope>NUCLEOTIDE SEQUENCE [LARGE SCALE GENOMIC DNA]</scope>
    <source>
        <strain evidence="3">cv. 93-11</strain>
    </source>
</reference>
<protein>
    <submittedName>
        <fullName evidence="2">Uncharacterized protein</fullName>
    </submittedName>
</protein>
<proteinExistence type="predicted"/>
<evidence type="ECO:0000256" key="1">
    <source>
        <dbReference type="SAM" id="MobiDB-lite"/>
    </source>
</evidence>
<organism evidence="2 3">
    <name type="scientific">Oryza sativa subsp. indica</name>
    <name type="common">Rice</name>
    <dbReference type="NCBI Taxonomy" id="39946"/>
    <lineage>
        <taxon>Eukaryota</taxon>
        <taxon>Viridiplantae</taxon>
        <taxon>Streptophyta</taxon>
        <taxon>Embryophyta</taxon>
        <taxon>Tracheophyta</taxon>
        <taxon>Spermatophyta</taxon>
        <taxon>Magnoliopsida</taxon>
        <taxon>Liliopsida</taxon>
        <taxon>Poales</taxon>
        <taxon>Poaceae</taxon>
        <taxon>BOP clade</taxon>
        <taxon>Oryzoideae</taxon>
        <taxon>Oryzeae</taxon>
        <taxon>Oryzinae</taxon>
        <taxon>Oryza</taxon>
        <taxon>Oryza sativa</taxon>
    </lineage>
</organism>
<feature type="region of interest" description="Disordered" evidence="1">
    <location>
        <begin position="36"/>
        <end position="98"/>
    </location>
</feature>
<accession>B8AFQ5</accession>
<feature type="compositionally biased region" description="Low complexity" evidence="1">
    <location>
        <begin position="40"/>
        <end position="50"/>
    </location>
</feature>
<dbReference type="EMBL" id="CM000127">
    <property type="protein sequence ID" value="EEC73634.1"/>
    <property type="molecule type" value="Genomic_DNA"/>
</dbReference>
<feature type="compositionally biased region" description="Basic residues" evidence="1">
    <location>
        <begin position="337"/>
        <end position="346"/>
    </location>
</feature>
<dbReference type="AlphaFoldDB" id="B8AFQ5"/>
<feature type="region of interest" description="Disordered" evidence="1">
    <location>
        <begin position="324"/>
        <end position="346"/>
    </location>
</feature>
<dbReference type="Gramene" id="BGIOSGA006002-TA">
    <property type="protein sequence ID" value="BGIOSGA006002-PA"/>
    <property type="gene ID" value="BGIOSGA006002"/>
</dbReference>
<feature type="compositionally biased region" description="Pro residues" evidence="1">
    <location>
        <begin position="76"/>
        <end position="85"/>
    </location>
</feature>
<evidence type="ECO:0000313" key="2">
    <source>
        <dbReference type="EMBL" id="EEC73634.1"/>
    </source>
</evidence>
<gene>
    <name evidence="2" type="ORF">OsI_08142</name>
</gene>
<name>B8AFQ5_ORYSI</name>
<feature type="compositionally biased region" description="Basic residues" evidence="1">
    <location>
        <begin position="58"/>
        <end position="69"/>
    </location>
</feature>
<dbReference type="Proteomes" id="UP000007015">
    <property type="component" value="Chromosome 2"/>
</dbReference>
<evidence type="ECO:0000313" key="3">
    <source>
        <dbReference type="Proteomes" id="UP000007015"/>
    </source>
</evidence>
<sequence>MRRIWARSQIWLPSSPPTLADAKKRRRTPVAVAGCLRALPTTGRRAAAGSAPPPPPPYRRRHPRRHNHNSTRCNSPRPPPSPVPTAFPVASHPARSDRNSADLAVTAVAALGGSLDRPSARRRGEPRRRHPCGHAALPVAARATVRRRREVGERGGRIVASQATPGESDVIEEFATGMAMDLCGIHDHWGLNPYGEKRRRCFVWTAGSSEEIIKKGKENNRRKSMHLVETTICLRSIAASRGDQIQAKRQRRHDLTVAPLDDGYGTPASDDMSFVWLRRSRATAAAVDSAASCAVFTAVTTARDSLGQPSDKGIMVLMRSVAAPGAQANPTPELHQGRRGGRRLRL</sequence>
<dbReference type="HOGENOM" id="CLU_802611_0_0_1"/>